<evidence type="ECO:0000256" key="1">
    <source>
        <dbReference type="SAM" id="SignalP"/>
    </source>
</evidence>
<name>A0ABS8GQI8_9FLAO</name>
<evidence type="ECO:0008006" key="4">
    <source>
        <dbReference type="Google" id="ProtNLM"/>
    </source>
</evidence>
<dbReference type="Proteomes" id="UP001197770">
    <property type="component" value="Unassembled WGS sequence"/>
</dbReference>
<keyword evidence="3" id="KW-1185">Reference proteome</keyword>
<protein>
    <recommendedName>
        <fullName evidence="4">Outer membrane protein beta-barrel domain-containing protein</fullName>
    </recommendedName>
</protein>
<feature type="signal peptide" evidence="1">
    <location>
        <begin position="1"/>
        <end position="18"/>
    </location>
</feature>
<dbReference type="RefSeq" id="WP_228229289.1">
    <property type="nucleotide sequence ID" value="NZ_JAJGMW010000005.1"/>
</dbReference>
<evidence type="ECO:0000313" key="2">
    <source>
        <dbReference type="EMBL" id="MCC4212199.1"/>
    </source>
</evidence>
<feature type="chain" id="PRO_5047017023" description="Outer membrane protein beta-barrel domain-containing protein" evidence="1">
    <location>
        <begin position="19"/>
        <end position="112"/>
    </location>
</feature>
<accession>A0ABS8GQI8</accession>
<organism evidence="2 3">
    <name type="scientific">Leeuwenhoekiella parthenopeia</name>
    <dbReference type="NCBI Taxonomy" id="2890320"/>
    <lineage>
        <taxon>Bacteria</taxon>
        <taxon>Pseudomonadati</taxon>
        <taxon>Bacteroidota</taxon>
        <taxon>Flavobacteriia</taxon>
        <taxon>Flavobacteriales</taxon>
        <taxon>Flavobacteriaceae</taxon>
        <taxon>Leeuwenhoekiella</taxon>
    </lineage>
</organism>
<proteinExistence type="predicted"/>
<comment type="caution">
    <text evidence="2">The sequence shown here is derived from an EMBL/GenBank/DDBJ whole genome shotgun (WGS) entry which is preliminary data.</text>
</comment>
<keyword evidence="1" id="KW-0732">Signal</keyword>
<dbReference type="EMBL" id="JAJGMW010000005">
    <property type="protein sequence ID" value="MCC4212199.1"/>
    <property type="molecule type" value="Genomic_DNA"/>
</dbReference>
<reference evidence="2 3" key="1">
    <citation type="submission" date="2021-11" db="EMBL/GenBank/DDBJ databases">
        <title>Seasonal and diel survey of microbial diversity of the Tyrrhenian coast.</title>
        <authorList>
            <person name="Gattoni G."/>
            <person name="Corral P."/>
        </authorList>
    </citation>
    <scope>NUCLEOTIDE SEQUENCE [LARGE SCALE GENOMIC DNA]</scope>
    <source>
        <strain evidence="2 3">Mr9</strain>
    </source>
</reference>
<sequence length="112" mass="12302">MRLLFFISAILLSCSSYAQRSRTVHNHIGLQGVYAMSNLQTENFNTSQGEGFLAGLSTRGAFYNDFDLIYGIDFIQIGLQVEAGGKQVEYALSGAQVKFLASYRIAGEYLSA</sequence>
<gene>
    <name evidence="2" type="ORF">LLW17_05660</name>
</gene>
<evidence type="ECO:0000313" key="3">
    <source>
        <dbReference type="Proteomes" id="UP001197770"/>
    </source>
</evidence>